<feature type="transmembrane region" description="Helical" evidence="2">
    <location>
        <begin position="104"/>
        <end position="124"/>
    </location>
</feature>
<keyword evidence="4" id="KW-1185">Reference proteome</keyword>
<feature type="compositionally biased region" description="Low complexity" evidence="1">
    <location>
        <begin position="476"/>
        <end position="490"/>
    </location>
</feature>
<keyword evidence="2" id="KW-0812">Transmembrane</keyword>
<feature type="transmembrane region" description="Helical" evidence="2">
    <location>
        <begin position="136"/>
        <end position="156"/>
    </location>
</feature>
<dbReference type="EMBL" id="CP108090">
    <property type="protein sequence ID" value="WUQ13929.1"/>
    <property type="molecule type" value="Genomic_DNA"/>
</dbReference>
<organism evidence="3 4">
    <name type="scientific">Streptomyces virginiae</name>
    <name type="common">Streptomyces cinnamonensis</name>
    <dbReference type="NCBI Taxonomy" id="1961"/>
    <lineage>
        <taxon>Bacteria</taxon>
        <taxon>Bacillati</taxon>
        <taxon>Actinomycetota</taxon>
        <taxon>Actinomycetes</taxon>
        <taxon>Kitasatosporales</taxon>
        <taxon>Streptomycetaceae</taxon>
        <taxon>Streptomyces</taxon>
    </lineage>
</organism>
<keyword evidence="2" id="KW-0472">Membrane</keyword>
<evidence type="ECO:0008006" key="5">
    <source>
        <dbReference type="Google" id="ProtNLM"/>
    </source>
</evidence>
<keyword evidence="2" id="KW-1133">Transmembrane helix</keyword>
<evidence type="ECO:0000313" key="4">
    <source>
        <dbReference type="Proteomes" id="UP001432039"/>
    </source>
</evidence>
<evidence type="ECO:0000256" key="2">
    <source>
        <dbReference type="SAM" id="Phobius"/>
    </source>
</evidence>
<feature type="transmembrane region" description="Helical" evidence="2">
    <location>
        <begin position="71"/>
        <end position="92"/>
    </location>
</feature>
<name>A0ABZ1THM2_STRVG</name>
<feature type="region of interest" description="Disordered" evidence="1">
    <location>
        <begin position="454"/>
        <end position="502"/>
    </location>
</feature>
<sequence length="502" mass="54538">MANTPEVTVGAPEDLGLRPVSVGGRRVGRAGSLKELRKILDRAGVEPGHEIHWLGGDHTVWPDVAWVRRTICFFMVVGLLATAYPLFLIGMSDSGDALTYAGRIAGLTILAVAVVEVLAALAAIDYWTKRRWRFSGVVVLVGVVISLLCSIALLLLQIGERFTGYTEVGIALGVWSSVALYGLLKCGAWKGLRVPRKVAIGLIISTLIASANLAYSQIYVPFVTTPLIQSGAEFKESNMEKGSGRAYVTVRLFVKNAGQVPVYVLGSIYWVHGVPANNKSDRLPAGKKPDKPAAAELIYDGEFVSPVGRVLNPGEEAVQDAVIEIDGAVPHKYEAVRARTEVYVIRKDRMKMTADYERSRTVGKTLKEDCQPGDPANAEYRYRTPISNSSEVLNVTRGPQRITLWRLGGKNPHVIVDVSPPNRRISYDPLHPIANEEAAERYGLTQVRGSTAETPYAELLEKASATEKGATPPSPSTVSPTSTPTPTRTPFQPPIQPRPQAR</sequence>
<feature type="transmembrane region" description="Helical" evidence="2">
    <location>
        <begin position="168"/>
        <end position="186"/>
    </location>
</feature>
<accession>A0ABZ1THM2</accession>
<protein>
    <recommendedName>
        <fullName evidence="5">MFS transporter</fullName>
    </recommendedName>
</protein>
<evidence type="ECO:0000256" key="1">
    <source>
        <dbReference type="SAM" id="MobiDB-lite"/>
    </source>
</evidence>
<dbReference type="RefSeq" id="WP_328962777.1">
    <property type="nucleotide sequence ID" value="NZ_CP108090.1"/>
</dbReference>
<feature type="compositionally biased region" description="Pro residues" evidence="1">
    <location>
        <begin position="491"/>
        <end position="502"/>
    </location>
</feature>
<gene>
    <name evidence="3" type="ORF">OG517_22270</name>
</gene>
<evidence type="ECO:0000313" key="3">
    <source>
        <dbReference type="EMBL" id="WUQ13929.1"/>
    </source>
</evidence>
<proteinExistence type="predicted"/>
<dbReference type="Proteomes" id="UP001432039">
    <property type="component" value="Chromosome"/>
</dbReference>
<reference evidence="3" key="1">
    <citation type="submission" date="2022-10" db="EMBL/GenBank/DDBJ databases">
        <title>The complete genomes of actinobacterial strains from the NBC collection.</title>
        <authorList>
            <person name="Joergensen T.S."/>
            <person name="Alvarez Arevalo M."/>
            <person name="Sterndorff E.B."/>
            <person name="Faurdal D."/>
            <person name="Vuksanovic O."/>
            <person name="Mourched A.-S."/>
            <person name="Charusanti P."/>
            <person name="Shaw S."/>
            <person name="Blin K."/>
            <person name="Weber T."/>
        </authorList>
    </citation>
    <scope>NUCLEOTIDE SEQUENCE</scope>
    <source>
        <strain evidence="3">NBC_00248</strain>
    </source>
</reference>
<feature type="transmembrane region" description="Helical" evidence="2">
    <location>
        <begin position="198"/>
        <end position="220"/>
    </location>
</feature>